<dbReference type="GeneID" id="103842687"/>
<dbReference type="HOGENOM" id="CLU_063146_5_1_1"/>
<comment type="similarity">
    <text evidence="1">Belongs to the LOR family.</text>
</comment>
<name>M4EQH5_BRACM</name>
<evidence type="ECO:0000313" key="3">
    <source>
        <dbReference type="Proteomes" id="UP000011750"/>
    </source>
</evidence>
<reference evidence="2" key="3">
    <citation type="submission" date="2023-03" db="UniProtKB">
        <authorList>
            <consortium name="EnsemblPlants"/>
        </authorList>
    </citation>
    <scope>IDENTIFICATION</scope>
    <source>
        <strain evidence="2">cv. Chiifu-401-42</strain>
    </source>
</reference>
<evidence type="ECO:0000256" key="1">
    <source>
        <dbReference type="ARBA" id="ARBA00005437"/>
    </source>
</evidence>
<dbReference type="RefSeq" id="XP_009117597.1">
    <property type="nucleotide sequence ID" value="XM_009119349.2"/>
</dbReference>
<reference evidence="2 3" key="1">
    <citation type="journal article" date="2011" name="Nat. Genet.">
        <title>The genome of the mesopolyploid crop species Brassica rapa.</title>
        <authorList>
            <consortium name="Brassica rapa Genome Sequencing Project Consortium"/>
            <person name="Wang X."/>
            <person name="Wang H."/>
            <person name="Wang J."/>
            <person name="Sun R."/>
            <person name="Wu J."/>
            <person name="Liu S."/>
            <person name="Bai Y."/>
            <person name="Mun J.H."/>
            <person name="Bancroft I."/>
            <person name="Cheng F."/>
            <person name="Huang S."/>
            <person name="Li X."/>
            <person name="Hua W."/>
            <person name="Wang J."/>
            <person name="Wang X."/>
            <person name="Freeling M."/>
            <person name="Pires J.C."/>
            <person name="Paterson A.H."/>
            <person name="Chalhoub B."/>
            <person name="Wang B."/>
            <person name="Hayward A."/>
            <person name="Sharpe A.G."/>
            <person name="Park B.S."/>
            <person name="Weisshaar B."/>
            <person name="Liu B."/>
            <person name="Li B."/>
            <person name="Liu B."/>
            <person name="Tong C."/>
            <person name="Song C."/>
            <person name="Duran C."/>
            <person name="Peng C."/>
            <person name="Geng C."/>
            <person name="Koh C."/>
            <person name="Lin C."/>
            <person name="Edwards D."/>
            <person name="Mu D."/>
            <person name="Shen D."/>
            <person name="Soumpourou E."/>
            <person name="Li F."/>
            <person name="Fraser F."/>
            <person name="Conant G."/>
            <person name="Lassalle G."/>
            <person name="King G.J."/>
            <person name="Bonnema G."/>
            <person name="Tang H."/>
            <person name="Wang H."/>
            <person name="Belcram H."/>
            <person name="Zhou H."/>
            <person name="Hirakawa H."/>
            <person name="Abe H."/>
            <person name="Guo H."/>
            <person name="Wang H."/>
            <person name="Jin H."/>
            <person name="Parkin I.A."/>
            <person name="Batley J."/>
            <person name="Kim J.S."/>
            <person name="Just J."/>
            <person name="Li J."/>
            <person name="Xu J."/>
            <person name="Deng J."/>
            <person name="Kim J.A."/>
            <person name="Li J."/>
            <person name="Yu J."/>
            <person name="Meng J."/>
            <person name="Wang J."/>
            <person name="Min J."/>
            <person name="Poulain J."/>
            <person name="Wang J."/>
            <person name="Hatakeyama K."/>
            <person name="Wu K."/>
            <person name="Wang L."/>
            <person name="Fang L."/>
            <person name="Trick M."/>
            <person name="Links M.G."/>
            <person name="Zhao M."/>
            <person name="Jin M."/>
            <person name="Ramchiary N."/>
            <person name="Drou N."/>
            <person name="Berkman P.J."/>
            <person name="Cai Q."/>
            <person name="Huang Q."/>
            <person name="Li R."/>
            <person name="Tabata S."/>
            <person name="Cheng S."/>
            <person name="Zhang S."/>
            <person name="Zhang S."/>
            <person name="Huang S."/>
            <person name="Sato S."/>
            <person name="Sun S."/>
            <person name="Kwon S.J."/>
            <person name="Choi S.R."/>
            <person name="Lee T.H."/>
            <person name="Fan W."/>
            <person name="Zhao X."/>
            <person name="Tan X."/>
            <person name="Xu X."/>
            <person name="Wang Y."/>
            <person name="Qiu Y."/>
            <person name="Yin Y."/>
            <person name="Li Y."/>
            <person name="Du Y."/>
            <person name="Liao Y."/>
            <person name="Lim Y."/>
            <person name="Narusaka Y."/>
            <person name="Wang Y."/>
            <person name="Wang Z."/>
            <person name="Li Z."/>
            <person name="Wang Z."/>
            <person name="Xiong Z."/>
            <person name="Zhang Z."/>
        </authorList>
    </citation>
    <scope>NUCLEOTIDE SEQUENCE [LARGE SCALE GENOMIC DNA]</scope>
    <source>
        <strain evidence="2 3">cv. Chiifu-401-42</strain>
    </source>
</reference>
<dbReference type="Gramene" id="Bra031046.1">
    <property type="protein sequence ID" value="Bra031046.1-P"/>
    <property type="gene ID" value="Bra031046"/>
</dbReference>
<dbReference type="AlphaFoldDB" id="M4EQH5"/>
<dbReference type="OMA" id="MKDERSC"/>
<dbReference type="Pfam" id="PF04525">
    <property type="entry name" value="LOR"/>
    <property type="match status" value="1"/>
</dbReference>
<accession>M4EQH5</accession>
<keyword evidence="3" id="KW-1185">Reference proteome</keyword>
<dbReference type="InterPro" id="IPR007612">
    <property type="entry name" value="LOR"/>
</dbReference>
<dbReference type="InParanoid" id="M4EQH5"/>
<dbReference type="EnsemblPlants" id="Bra031046.1">
    <property type="protein sequence ID" value="Bra031046.1-P"/>
    <property type="gene ID" value="Bra031046"/>
</dbReference>
<evidence type="ECO:0000313" key="2">
    <source>
        <dbReference type="EnsemblPlants" id="Bra031046.1-P"/>
    </source>
</evidence>
<dbReference type="SUPFAM" id="SSF54518">
    <property type="entry name" value="Tubby C-terminal domain-like"/>
    <property type="match status" value="1"/>
</dbReference>
<dbReference type="SMR" id="M4EQH5"/>
<dbReference type="Proteomes" id="UP000011750">
    <property type="component" value="Chromosome A09"/>
</dbReference>
<organism evidence="2 3">
    <name type="scientific">Brassica campestris</name>
    <name type="common">Field mustard</name>
    <dbReference type="NCBI Taxonomy" id="3711"/>
    <lineage>
        <taxon>Eukaryota</taxon>
        <taxon>Viridiplantae</taxon>
        <taxon>Streptophyta</taxon>
        <taxon>Embryophyta</taxon>
        <taxon>Tracheophyta</taxon>
        <taxon>Spermatophyta</taxon>
        <taxon>Magnoliopsida</taxon>
        <taxon>eudicotyledons</taxon>
        <taxon>Gunneridae</taxon>
        <taxon>Pentapetalae</taxon>
        <taxon>rosids</taxon>
        <taxon>malvids</taxon>
        <taxon>Brassicales</taxon>
        <taxon>Brassicaceae</taxon>
        <taxon>Brassiceae</taxon>
        <taxon>Brassica</taxon>
    </lineage>
</organism>
<dbReference type="InterPro" id="IPR025659">
    <property type="entry name" value="Tubby-like_C"/>
</dbReference>
<dbReference type="Gene3D" id="2.40.160.200">
    <property type="entry name" value="LURP1-related"/>
    <property type="match status" value="1"/>
</dbReference>
<reference evidence="2 3" key="2">
    <citation type="journal article" date="2018" name="Hortic Res">
        <title>Improved Brassica rapa reference genome by single-molecule sequencing and chromosome conformation capture technologies.</title>
        <authorList>
            <person name="Zhang L."/>
            <person name="Cai X."/>
            <person name="Wu J."/>
            <person name="Liu M."/>
            <person name="Grob S."/>
            <person name="Cheng F."/>
            <person name="Liang J."/>
            <person name="Cai C."/>
            <person name="Liu Z."/>
            <person name="Liu B."/>
            <person name="Wang F."/>
            <person name="Li S."/>
            <person name="Liu F."/>
            <person name="Li X."/>
            <person name="Cheng L."/>
            <person name="Yang W."/>
            <person name="Li M.H."/>
            <person name="Grossniklaus U."/>
            <person name="Zheng H."/>
            <person name="Wang X."/>
        </authorList>
    </citation>
    <scope>NUCLEOTIDE SEQUENCE [LARGE SCALE GENOMIC DNA]</scope>
    <source>
        <strain evidence="2 3">cv. Chiifu-401-42</strain>
    </source>
</reference>
<dbReference type="PANTHER" id="PTHR31087">
    <property type="match status" value="1"/>
</dbReference>
<dbReference type="eggNOG" id="ENOG502QUU9">
    <property type="taxonomic scope" value="Eukaryota"/>
</dbReference>
<dbReference type="STRING" id="51351.M4EQH5"/>
<dbReference type="PANTHER" id="PTHR31087:SF96">
    <property type="entry name" value="PROTEIN LURP-ONE-RELATED 15"/>
    <property type="match status" value="1"/>
</dbReference>
<dbReference type="KEGG" id="brp:103842687"/>
<sequence>MAQSSTPTLPRVIVDPRYCVPDPVYLAMVRDNINFKYGNYDIRDVNGNMLFQVKKPGFGYFSGRKMFLLDGSGSPVLTMKEKTMTMHGRWKVYRGGSTEECDLLYSVKSSTMQVLLTTELKVFLGHNHEEQICDFIVRLMKDERSCAVYAGESDDDDNMITYMKHKKRSSGLDNFLVTVNPNVDYAFIASLVVLFDVFNRMDPPTLMS</sequence>
<dbReference type="OrthoDB" id="97518at2759"/>
<proteinExistence type="inferred from homology"/>
<protein>
    <recommendedName>
        <fullName evidence="4">Protein LURP-one-related 15</fullName>
    </recommendedName>
</protein>
<dbReference type="InterPro" id="IPR038595">
    <property type="entry name" value="LOR_sf"/>
</dbReference>
<evidence type="ECO:0008006" key="4">
    <source>
        <dbReference type="Google" id="ProtNLM"/>
    </source>
</evidence>